<gene>
    <name evidence="2" type="ORF">GCM10009539_81910</name>
</gene>
<accession>A0ABP3EY87</accession>
<evidence type="ECO:0000313" key="3">
    <source>
        <dbReference type="Proteomes" id="UP001500967"/>
    </source>
</evidence>
<feature type="domain" description="STAS" evidence="1">
    <location>
        <begin position="19"/>
        <end position="66"/>
    </location>
</feature>
<dbReference type="InterPro" id="IPR002645">
    <property type="entry name" value="STAS_dom"/>
</dbReference>
<dbReference type="Gene3D" id="3.30.750.24">
    <property type="entry name" value="STAS domain"/>
    <property type="match status" value="1"/>
</dbReference>
<organism evidence="2 3">
    <name type="scientific">Cryptosporangium japonicum</name>
    <dbReference type="NCBI Taxonomy" id="80872"/>
    <lineage>
        <taxon>Bacteria</taxon>
        <taxon>Bacillati</taxon>
        <taxon>Actinomycetota</taxon>
        <taxon>Actinomycetes</taxon>
        <taxon>Cryptosporangiales</taxon>
        <taxon>Cryptosporangiaceae</taxon>
        <taxon>Cryptosporangium</taxon>
    </lineage>
</organism>
<dbReference type="PROSITE" id="PS50801">
    <property type="entry name" value="STAS"/>
    <property type="match status" value="1"/>
</dbReference>
<dbReference type="InterPro" id="IPR036513">
    <property type="entry name" value="STAS_dom_sf"/>
</dbReference>
<reference evidence="3" key="1">
    <citation type="journal article" date="2019" name="Int. J. Syst. Evol. Microbiol.">
        <title>The Global Catalogue of Microorganisms (GCM) 10K type strain sequencing project: providing services to taxonomists for standard genome sequencing and annotation.</title>
        <authorList>
            <consortium name="The Broad Institute Genomics Platform"/>
            <consortium name="The Broad Institute Genome Sequencing Center for Infectious Disease"/>
            <person name="Wu L."/>
            <person name="Ma J."/>
        </authorList>
    </citation>
    <scope>NUCLEOTIDE SEQUENCE [LARGE SCALE GENOMIC DNA]</scope>
    <source>
        <strain evidence="3">JCM 10425</strain>
    </source>
</reference>
<comment type="caution">
    <text evidence="2">The sequence shown here is derived from an EMBL/GenBank/DDBJ whole genome shotgun (WGS) entry which is preliminary data.</text>
</comment>
<proteinExistence type="predicted"/>
<protein>
    <submittedName>
        <fullName evidence="2">STAS domain-containing protein</fullName>
    </submittedName>
</protein>
<evidence type="ECO:0000313" key="2">
    <source>
        <dbReference type="EMBL" id="GAA0281655.1"/>
    </source>
</evidence>
<name>A0ABP3EY87_9ACTN</name>
<dbReference type="Proteomes" id="UP001500967">
    <property type="component" value="Unassembled WGS sequence"/>
</dbReference>
<sequence>MTAPLRITTGVTEDGRARLTATGEIDLSNATDFRDRLASEVTPDGSRLLVDLTGVAYLDSAALAALFVHADRIEVHIAPLNEYLLTVCGLTQLTDVHVVRPEESDSRS</sequence>
<dbReference type="InterPro" id="IPR058548">
    <property type="entry name" value="MlaB-like_STAS"/>
</dbReference>
<keyword evidence="3" id="KW-1185">Reference proteome</keyword>
<dbReference type="Pfam" id="PF13466">
    <property type="entry name" value="STAS_2"/>
    <property type="match status" value="1"/>
</dbReference>
<dbReference type="RefSeq" id="WP_344654359.1">
    <property type="nucleotide sequence ID" value="NZ_BAAAGX010000046.1"/>
</dbReference>
<evidence type="ECO:0000259" key="1">
    <source>
        <dbReference type="PROSITE" id="PS50801"/>
    </source>
</evidence>
<dbReference type="CDD" id="cd07043">
    <property type="entry name" value="STAS_anti-anti-sigma_factors"/>
    <property type="match status" value="1"/>
</dbReference>
<dbReference type="EMBL" id="BAAAGX010000046">
    <property type="protein sequence ID" value="GAA0281655.1"/>
    <property type="molecule type" value="Genomic_DNA"/>
</dbReference>
<dbReference type="SUPFAM" id="SSF52091">
    <property type="entry name" value="SpoIIaa-like"/>
    <property type="match status" value="1"/>
</dbReference>